<evidence type="ECO:0000256" key="1">
    <source>
        <dbReference type="SAM" id="MobiDB-lite"/>
    </source>
</evidence>
<proteinExistence type="predicted"/>
<gene>
    <name evidence="2" type="ORF">G6011_00293</name>
</gene>
<comment type="caution">
    <text evidence="2">The sequence shown here is derived from an EMBL/GenBank/DDBJ whole genome shotgun (WGS) entry which is preliminary data.</text>
</comment>
<evidence type="ECO:0000313" key="2">
    <source>
        <dbReference type="EMBL" id="KAG9195173.1"/>
    </source>
</evidence>
<organism evidence="2 3">
    <name type="scientific">Alternaria panax</name>
    <dbReference type="NCBI Taxonomy" id="48097"/>
    <lineage>
        <taxon>Eukaryota</taxon>
        <taxon>Fungi</taxon>
        <taxon>Dikarya</taxon>
        <taxon>Ascomycota</taxon>
        <taxon>Pezizomycotina</taxon>
        <taxon>Dothideomycetes</taxon>
        <taxon>Pleosporomycetidae</taxon>
        <taxon>Pleosporales</taxon>
        <taxon>Pleosporineae</taxon>
        <taxon>Pleosporaceae</taxon>
        <taxon>Alternaria</taxon>
        <taxon>Alternaria sect. Panax</taxon>
    </lineage>
</organism>
<evidence type="ECO:0000313" key="3">
    <source>
        <dbReference type="Proteomes" id="UP001199106"/>
    </source>
</evidence>
<feature type="region of interest" description="Disordered" evidence="1">
    <location>
        <begin position="1"/>
        <end position="34"/>
    </location>
</feature>
<dbReference type="AlphaFoldDB" id="A0AAD4NUV6"/>
<dbReference type="Proteomes" id="UP001199106">
    <property type="component" value="Unassembled WGS sequence"/>
</dbReference>
<feature type="compositionally biased region" description="Basic and acidic residues" evidence="1">
    <location>
        <begin position="7"/>
        <end position="26"/>
    </location>
</feature>
<accession>A0AAD4NUV6</accession>
<dbReference type="EMBL" id="JAANER010000001">
    <property type="protein sequence ID" value="KAG9195173.1"/>
    <property type="molecule type" value="Genomic_DNA"/>
</dbReference>
<reference evidence="2" key="1">
    <citation type="submission" date="2021-07" db="EMBL/GenBank/DDBJ databases">
        <title>Genome Resource of American Ginseng Black Spot Pathogen Alternaria panax.</title>
        <authorList>
            <person name="Qiu C."/>
            <person name="Wang W."/>
            <person name="Liu Z."/>
        </authorList>
    </citation>
    <scope>NUCLEOTIDE SEQUENCE</scope>
    <source>
        <strain evidence="2">BNCC115425</strain>
    </source>
</reference>
<protein>
    <submittedName>
        <fullName evidence="2">Uncharacterized protein</fullName>
    </submittedName>
</protein>
<keyword evidence="3" id="KW-1185">Reference proteome</keyword>
<name>A0AAD4NUV6_9PLEO</name>
<sequence>MAEENEQMQRTDVADIKAKEQAPESRKRSRNADIAPRSEQYLSACSSSGLDRIFEMIVSESAAQYTTGFYALVPHMHAESRTTIPTAPAVAIAPQVQPTVPATVTPTVAAIQPLADPITTMMARFPDRNTADVSGRGFKGVAMSRGQIRAHLEIEDRTLATLPSSANSNDRHEMRGVAPPRTVDPTLINCVTTAQEILTFLPYQTVNYELWDRIRKS</sequence>